<evidence type="ECO:0000256" key="5">
    <source>
        <dbReference type="SAM" id="MobiDB-lite"/>
    </source>
</evidence>
<dbReference type="GO" id="GO:0006620">
    <property type="term" value="P:post-translational protein targeting to endoplasmic reticulum membrane"/>
    <property type="evidence" value="ECO:0007669"/>
    <property type="project" value="TreeGrafter"/>
</dbReference>
<keyword evidence="3 4" id="KW-0802">TPR repeat</keyword>
<accession>A0A7R8V8M4</accession>
<dbReference type="SUPFAM" id="SSF48452">
    <property type="entry name" value="TPR-like"/>
    <property type="match status" value="1"/>
</dbReference>
<feature type="domain" description="SGTA homodimerisation" evidence="6">
    <location>
        <begin position="12"/>
        <end position="56"/>
    </location>
</feature>
<dbReference type="OrthoDB" id="2335338at2759"/>
<sequence length="322" mass="35388">MSAEDCRHFVKCFLAWLKKQVNERDFGSDVVESIEVATQCLEAAYDITSDAEGTDESGQGATDGAGKIRKYPDVDLFDMFQSTCVDVLPDRKERAEEIKNEGNRLMKESKFNEALLAYNKAINLDATNATFYCNRAAAYIRLSEYEKAISDCKLALVYNPQYGKAYGRMGIAYSNLRKYEEACDAYRKAIELEPNNDDYKNNLHIIEGQVENLGQQLFNHIAGDNMNFRNLIMEILSDPQMSMASCEAASRVASQFPDVINEFQSQLSGFLNRTGVNVQQPTSGGSGGSGSTAATSSANNTSGNDEQQTPPPSDRNGGSANG</sequence>
<feature type="repeat" description="TPR" evidence="4">
    <location>
        <begin position="95"/>
        <end position="128"/>
    </location>
</feature>
<keyword evidence="2" id="KW-0677">Repeat</keyword>
<dbReference type="InterPro" id="IPR032374">
    <property type="entry name" value="SGTA_dimer"/>
</dbReference>
<dbReference type="Pfam" id="PF00515">
    <property type="entry name" value="TPR_1"/>
    <property type="match status" value="1"/>
</dbReference>
<dbReference type="InterPro" id="IPR011990">
    <property type="entry name" value="TPR-like_helical_dom_sf"/>
</dbReference>
<evidence type="ECO:0000313" key="7">
    <source>
        <dbReference type="EMBL" id="CAD7094171.1"/>
    </source>
</evidence>
<dbReference type="GO" id="GO:0016020">
    <property type="term" value="C:membrane"/>
    <property type="evidence" value="ECO:0007669"/>
    <property type="project" value="TreeGrafter"/>
</dbReference>
<feature type="compositionally biased region" description="Low complexity" evidence="5">
    <location>
        <begin position="291"/>
        <end position="304"/>
    </location>
</feature>
<dbReference type="Gene3D" id="1.25.40.10">
    <property type="entry name" value="Tetratricopeptide repeat domain"/>
    <property type="match status" value="1"/>
</dbReference>
<dbReference type="Gene3D" id="1.20.5.420">
    <property type="entry name" value="Immunoglobulin FC, subunit C"/>
    <property type="match status" value="1"/>
</dbReference>
<dbReference type="Pfam" id="PF16546">
    <property type="entry name" value="SGTA_dimer"/>
    <property type="match status" value="1"/>
</dbReference>
<dbReference type="InterPro" id="IPR019734">
    <property type="entry name" value="TPR_rpt"/>
</dbReference>
<evidence type="ECO:0000256" key="3">
    <source>
        <dbReference type="ARBA" id="ARBA00022803"/>
    </source>
</evidence>
<comment type="similarity">
    <text evidence="1">Belongs to the SGT family.</text>
</comment>
<evidence type="ECO:0000259" key="6">
    <source>
        <dbReference type="Pfam" id="PF16546"/>
    </source>
</evidence>
<dbReference type="GO" id="GO:0072380">
    <property type="term" value="C:TRC complex"/>
    <property type="evidence" value="ECO:0007669"/>
    <property type="project" value="TreeGrafter"/>
</dbReference>
<dbReference type="EMBL" id="LR899015">
    <property type="protein sequence ID" value="CAD7094171.1"/>
    <property type="molecule type" value="Genomic_DNA"/>
</dbReference>
<dbReference type="InParanoid" id="A0A7R8V8M4"/>
<dbReference type="GO" id="GO:0060090">
    <property type="term" value="F:molecular adaptor activity"/>
    <property type="evidence" value="ECO:0007669"/>
    <property type="project" value="TreeGrafter"/>
</dbReference>
<evidence type="ECO:0000256" key="4">
    <source>
        <dbReference type="PROSITE-ProRule" id="PRU00339"/>
    </source>
</evidence>
<name>A0A7R8V8M4_HERIL</name>
<dbReference type="PROSITE" id="PS50293">
    <property type="entry name" value="TPR_REGION"/>
    <property type="match status" value="1"/>
</dbReference>
<evidence type="ECO:0000256" key="2">
    <source>
        <dbReference type="ARBA" id="ARBA00022737"/>
    </source>
</evidence>
<evidence type="ECO:0000256" key="1">
    <source>
        <dbReference type="ARBA" id="ARBA00008175"/>
    </source>
</evidence>
<dbReference type="PANTHER" id="PTHR45831:SF2">
    <property type="entry name" value="LD24721P"/>
    <property type="match status" value="1"/>
</dbReference>
<dbReference type="Proteomes" id="UP000594454">
    <property type="component" value="Chromosome 7"/>
</dbReference>
<dbReference type="PROSITE" id="PS50005">
    <property type="entry name" value="TPR"/>
    <property type="match status" value="3"/>
</dbReference>
<dbReference type="InterPro" id="IPR047150">
    <property type="entry name" value="SGT"/>
</dbReference>
<reference evidence="7 8" key="1">
    <citation type="submission" date="2020-11" db="EMBL/GenBank/DDBJ databases">
        <authorList>
            <person name="Wallbank WR R."/>
            <person name="Pardo Diaz C."/>
            <person name="Kozak K."/>
            <person name="Martin S."/>
            <person name="Jiggins C."/>
            <person name="Moest M."/>
            <person name="Warren A I."/>
            <person name="Generalovic N T."/>
            <person name="Byers J.R.P. K."/>
            <person name="Montejo-Kovacevich G."/>
            <person name="Yen C E."/>
        </authorList>
    </citation>
    <scope>NUCLEOTIDE SEQUENCE [LARGE SCALE GENOMIC DNA]</scope>
</reference>
<proteinExistence type="inferred from homology"/>
<evidence type="ECO:0000313" key="8">
    <source>
        <dbReference type="Proteomes" id="UP000594454"/>
    </source>
</evidence>
<dbReference type="FunCoup" id="A0A7R8V8M4">
    <property type="interactions" value="974"/>
</dbReference>
<keyword evidence="8" id="KW-1185">Reference proteome</keyword>
<dbReference type="AlphaFoldDB" id="A0A7R8V8M4"/>
<organism evidence="7 8">
    <name type="scientific">Hermetia illucens</name>
    <name type="common">Black soldier fly</name>
    <dbReference type="NCBI Taxonomy" id="343691"/>
    <lineage>
        <taxon>Eukaryota</taxon>
        <taxon>Metazoa</taxon>
        <taxon>Ecdysozoa</taxon>
        <taxon>Arthropoda</taxon>
        <taxon>Hexapoda</taxon>
        <taxon>Insecta</taxon>
        <taxon>Pterygota</taxon>
        <taxon>Neoptera</taxon>
        <taxon>Endopterygota</taxon>
        <taxon>Diptera</taxon>
        <taxon>Brachycera</taxon>
        <taxon>Stratiomyomorpha</taxon>
        <taxon>Stratiomyidae</taxon>
        <taxon>Hermetiinae</taxon>
        <taxon>Hermetia</taxon>
    </lineage>
</organism>
<feature type="repeat" description="TPR" evidence="4">
    <location>
        <begin position="129"/>
        <end position="162"/>
    </location>
</feature>
<dbReference type="Pfam" id="PF13414">
    <property type="entry name" value="TPR_11"/>
    <property type="match status" value="1"/>
</dbReference>
<feature type="repeat" description="TPR" evidence="4">
    <location>
        <begin position="163"/>
        <end position="196"/>
    </location>
</feature>
<dbReference type="SMART" id="SM00028">
    <property type="entry name" value="TPR"/>
    <property type="match status" value="3"/>
</dbReference>
<feature type="region of interest" description="Disordered" evidence="5">
    <location>
        <begin position="275"/>
        <end position="322"/>
    </location>
</feature>
<protein>
    <recommendedName>
        <fullName evidence="6">SGTA homodimerisation domain-containing protein</fullName>
    </recommendedName>
</protein>
<dbReference type="PANTHER" id="PTHR45831">
    <property type="entry name" value="LD24721P"/>
    <property type="match status" value="1"/>
</dbReference>
<gene>
    <name evidence="7" type="ORF">HERILL_LOCUS16397</name>
</gene>